<dbReference type="Gene3D" id="3.20.20.80">
    <property type="entry name" value="Glycosidases"/>
    <property type="match status" value="1"/>
</dbReference>
<dbReference type="InterPro" id="IPR015883">
    <property type="entry name" value="Glyco_hydro_20_cat"/>
</dbReference>
<feature type="domain" description="Glycoside hydrolase family 20 catalytic" evidence="7">
    <location>
        <begin position="132"/>
        <end position="473"/>
    </location>
</feature>
<evidence type="ECO:0000256" key="4">
    <source>
        <dbReference type="ARBA" id="ARBA00022801"/>
    </source>
</evidence>
<dbReference type="PANTHER" id="PTHR22600:SF57">
    <property type="entry name" value="BETA-N-ACETYLHEXOSAMINIDASE"/>
    <property type="match status" value="1"/>
</dbReference>
<protein>
    <recommendedName>
        <fullName evidence="3">beta-N-acetylhexosaminidase</fullName>
        <ecNumber evidence="3">3.2.1.52</ecNumber>
    </recommendedName>
</protein>
<dbReference type="Gene3D" id="3.30.379.10">
    <property type="entry name" value="Chitobiase/beta-hexosaminidase domain 2-like"/>
    <property type="match status" value="1"/>
</dbReference>
<evidence type="ECO:0000313" key="10">
    <source>
        <dbReference type="Proteomes" id="UP000612808"/>
    </source>
</evidence>
<dbReference type="Proteomes" id="UP000612808">
    <property type="component" value="Unassembled WGS sequence"/>
</dbReference>
<dbReference type="EC" id="3.2.1.52" evidence="3"/>
<dbReference type="CDD" id="cd06563">
    <property type="entry name" value="GH20_chitobiase-like"/>
    <property type="match status" value="1"/>
</dbReference>
<feature type="active site" description="Proton donor" evidence="6">
    <location>
        <position position="303"/>
    </location>
</feature>
<name>A0A8J3NG71_9ACTN</name>
<evidence type="ECO:0000256" key="1">
    <source>
        <dbReference type="ARBA" id="ARBA00001231"/>
    </source>
</evidence>
<feature type="domain" description="Beta-hexosaminidase bacterial type N-terminal" evidence="8">
    <location>
        <begin position="8"/>
        <end position="128"/>
    </location>
</feature>
<proteinExistence type="inferred from homology"/>
<comment type="caution">
    <text evidence="9">The sequence shown here is derived from an EMBL/GenBank/DDBJ whole genome shotgun (WGS) entry which is preliminary data.</text>
</comment>
<dbReference type="GO" id="GO:0004563">
    <property type="term" value="F:beta-N-acetylhexosaminidase activity"/>
    <property type="evidence" value="ECO:0007669"/>
    <property type="project" value="UniProtKB-EC"/>
</dbReference>
<dbReference type="SUPFAM" id="SSF55545">
    <property type="entry name" value="beta-N-acetylhexosaminidase-like domain"/>
    <property type="match status" value="1"/>
</dbReference>
<keyword evidence="5" id="KW-0326">Glycosidase</keyword>
<evidence type="ECO:0000256" key="2">
    <source>
        <dbReference type="ARBA" id="ARBA00006285"/>
    </source>
</evidence>
<dbReference type="InterPro" id="IPR029018">
    <property type="entry name" value="Hex-like_dom2"/>
</dbReference>
<dbReference type="InterPro" id="IPR025705">
    <property type="entry name" value="Beta_hexosaminidase_sua/sub"/>
</dbReference>
<dbReference type="RefSeq" id="WP_203664690.1">
    <property type="nucleotide sequence ID" value="NZ_BAAAZM010000027.1"/>
</dbReference>
<reference evidence="9" key="1">
    <citation type="submission" date="2021-01" db="EMBL/GenBank/DDBJ databases">
        <title>Whole genome shotgun sequence of Actinocatenispora rupis NBRC 107355.</title>
        <authorList>
            <person name="Komaki H."/>
            <person name="Tamura T."/>
        </authorList>
    </citation>
    <scope>NUCLEOTIDE SEQUENCE</scope>
    <source>
        <strain evidence="9">NBRC 107355</strain>
    </source>
</reference>
<dbReference type="InterPro" id="IPR017853">
    <property type="entry name" value="GH"/>
</dbReference>
<evidence type="ECO:0000256" key="6">
    <source>
        <dbReference type="PIRSR" id="PIRSR625705-1"/>
    </source>
</evidence>
<evidence type="ECO:0000259" key="7">
    <source>
        <dbReference type="Pfam" id="PF00728"/>
    </source>
</evidence>
<dbReference type="InterPro" id="IPR015882">
    <property type="entry name" value="HEX_bac_N"/>
</dbReference>
<dbReference type="GO" id="GO:0030203">
    <property type="term" value="P:glycosaminoglycan metabolic process"/>
    <property type="evidence" value="ECO:0007669"/>
    <property type="project" value="TreeGrafter"/>
</dbReference>
<organism evidence="9 10">
    <name type="scientific">Actinocatenispora rupis</name>
    <dbReference type="NCBI Taxonomy" id="519421"/>
    <lineage>
        <taxon>Bacteria</taxon>
        <taxon>Bacillati</taxon>
        <taxon>Actinomycetota</taxon>
        <taxon>Actinomycetes</taxon>
        <taxon>Micromonosporales</taxon>
        <taxon>Micromonosporaceae</taxon>
        <taxon>Actinocatenispora</taxon>
    </lineage>
</organism>
<dbReference type="PRINTS" id="PR00738">
    <property type="entry name" value="GLHYDRLASE20"/>
</dbReference>
<dbReference type="PANTHER" id="PTHR22600">
    <property type="entry name" value="BETA-HEXOSAMINIDASE"/>
    <property type="match status" value="1"/>
</dbReference>
<comment type="similarity">
    <text evidence="2">Belongs to the glycosyl hydrolase 20 family.</text>
</comment>
<dbReference type="GO" id="GO:0016020">
    <property type="term" value="C:membrane"/>
    <property type="evidence" value="ECO:0007669"/>
    <property type="project" value="TreeGrafter"/>
</dbReference>
<dbReference type="Pfam" id="PF00728">
    <property type="entry name" value="Glyco_hydro_20"/>
    <property type="match status" value="1"/>
</dbReference>
<evidence type="ECO:0000259" key="8">
    <source>
        <dbReference type="Pfam" id="PF02838"/>
    </source>
</evidence>
<keyword evidence="10" id="KW-1185">Reference proteome</keyword>
<comment type="catalytic activity">
    <reaction evidence="1">
        <text>Hydrolysis of terminal non-reducing N-acetyl-D-hexosamine residues in N-acetyl-beta-D-hexosaminides.</text>
        <dbReference type="EC" id="3.2.1.52"/>
    </reaction>
</comment>
<dbReference type="SUPFAM" id="SSF51445">
    <property type="entry name" value="(Trans)glycosidases"/>
    <property type="match status" value="1"/>
</dbReference>
<accession>A0A8J3NG71</accession>
<gene>
    <name evidence="9" type="ORF">Aru02nite_69760</name>
</gene>
<dbReference type="Pfam" id="PF02838">
    <property type="entry name" value="Glyco_hydro_20b"/>
    <property type="match status" value="1"/>
</dbReference>
<keyword evidence="4" id="KW-0378">Hydrolase</keyword>
<evidence type="ECO:0000256" key="5">
    <source>
        <dbReference type="ARBA" id="ARBA00023295"/>
    </source>
</evidence>
<dbReference type="GO" id="GO:0005975">
    <property type="term" value="P:carbohydrate metabolic process"/>
    <property type="evidence" value="ECO:0007669"/>
    <property type="project" value="InterPro"/>
</dbReference>
<evidence type="ECO:0000256" key="3">
    <source>
        <dbReference type="ARBA" id="ARBA00012663"/>
    </source>
</evidence>
<evidence type="ECO:0000313" key="9">
    <source>
        <dbReference type="EMBL" id="GID16087.1"/>
    </source>
</evidence>
<dbReference type="AlphaFoldDB" id="A0A8J3NG71"/>
<sequence>MTDRYDTLVPRPREARRLPGTVTLTADSPLSGPDAATDVVRALLAPLGLPLRPNGSGVPVTVETGADTEPEGYRLRVAEDGVHLAASTLDGVRHAVRALRQLLPDAAWRAAAPDSTQWTVECGEIDDAPALSWRGGMLDVSRHFLPKHVVLRYVDLLAMHGYNRLHLHLTDDQGWRIQSRKYPRLTEVGAHRPGTQVGKERDGSHDNVPHGGFYTLDDLTEITAYAQARGVVVVPEIDLPGHASALLAAYPEYGVGEHAVHTGWGISAGVVRPVPATVRFLAEILDELAEAVPGPYIHLGGDECILRDWVTDPEISAYLAELGYTEPVELHGHFLRTLGEHLSAAGRRMVVWDEGYVTGGVLSDTVVTAWRGTGVGQRAAAAGYDVVRCPVYPTYLDYDQSDSPDEQLSIGGPLTLDDVAGFDPVPADWTETERAHVVGVQWQSWAEYIPNPRHLDYMVWPRACALADVAWTGAPAVDITERLRVHLGRLDAAGVEYRPLDGPHPWQAGGTGARRRLPGAEMAKLRGWLEEISQKADVEEESA</sequence>
<dbReference type="EMBL" id="BOMB01000052">
    <property type="protein sequence ID" value="GID16087.1"/>
    <property type="molecule type" value="Genomic_DNA"/>
</dbReference>